<comment type="caution">
    <text evidence="1">The sequence shown here is derived from an EMBL/GenBank/DDBJ whole genome shotgun (WGS) entry which is preliminary data.</text>
</comment>
<dbReference type="Proteomes" id="UP001396334">
    <property type="component" value="Unassembled WGS sequence"/>
</dbReference>
<dbReference type="EMBL" id="JBBPBN010000003">
    <property type="protein sequence ID" value="KAK9043361.1"/>
    <property type="molecule type" value="Genomic_DNA"/>
</dbReference>
<reference evidence="1 2" key="1">
    <citation type="journal article" date="2024" name="G3 (Bethesda)">
        <title>Genome assembly of Hibiscus sabdariffa L. provides insights into metabolisms of medicinal natural products.</title>
        <authorList>
            <person name="Kim T."/>
        </authorList>
    </citation>
    <scope>NUCLEOTIDE SEQUENCE [LARGE SCALE GENOMIC DNA]</scope>
    <source>
        <strain evidence="1">TK-2024</strain>
        <tissue evidence="1">Old leaves</tissue>
    </source>
</reference>
<sequence>MVEVASLGTMFPIVGQEAKLVGDDSLYWQANQLWEIESARKGRGASMVVGGASDRVRDSLGVKVVGDCESAEKYGRVVGVNGEGTPSTVVLGLVGAVAAPVIRSAHEGARKVKSINTLVEALGSLAQKCVIAAARSRRGRGRPANVSRVEEASGVVANESLTDSDIQARQHYLQ</sequence>
<evidence type="ECO:0000313" key="2">
    <source>
        <dbReference type="Proteomes" id="UP001396334"/>
    </source>
</evidence>
<keyword evidence="2" id="KW-1185">Reference proteome</keyword>
<accession>A0ABR2U0W4</accession>
<evidence type="ECO:0000313" key="1">
    <source>
        <dbReference type="EMBL" id="KAK9043361.1"/>
    </source>
</evidence>
<protein>
    <submittedName>
        <fullName evidence="1">Uncharacterized protein</fullName>
    </submittedName>
</protein>
<name>A0ABR2U0W4_9ROSI</name>
<gene>
    <name evidence="1" type="ORF">V6N11_071706</name>
</gene>
<proteinExistence type="predicted"/>
<organism evidence="1 2">
    <name type="scientific">Hibiscus sabdariffa</name>
    <name type="common">roselle</name>
    <dbReference type="NCBI Taxonomy" id="183260"/>
    <lineage>
        <taxon>Eukaryota</taxon>
        <taxon>Viridiplantae</taxon>
        <taxon>Streptophyta</taxon>
        <taxon>Embryophyta</taxon>
        <taxon>Tracheophyta</taxon>
        <taxon>Spermatophyta</taxon>
        <taxon>Magnoliopsida</taxon>
        <taxon>eudicotyledons</taxon>
        <taxon>Gunneridae</taxon>
        <taxon>Pentapetalae</taxon>
        <taxon>rosids</taxon>
        <taxon>malvids</taxon>
        <taxon>Malvales</taxon>
        <taxon>Malvaceae</taxon>
        <taxon>Malvoideae</taxon>
        <taxon>Hibiscus</taxon>
    </lineage>
</organism>